<dbReference type="GO" id="GO:0070967">
    <property type="term" value="F:coenzyme F420 binding"/>
    <property type="evidence" value="ECO:0007669"/>
    <property type="project" value="TreeGrafter"/>
</dbReference>
<accession>A0AAJ3NMY2</accession>
<dbReference type="InterPro" id="IPR004378">
    <property type="entry name" value="F420H2_quin_Rdtase"/>
</dbReference>
<name>A0AAJ3NMY2_9MYCO</name>
<comment type="similarity">
    <text evidence="1">Belongs to the F420H(2)-dependent quinone reductase family.</text>
</comment>
<proteinExistence type="inferred from homology"/>
<keyword evidence="5" id="KW-1185">Reference proteome</keyword>
<dbReference type="EMBL" id="LQPR01000041">
    <property type="protein sequence ID" value="ORW70104.1"/>
    <property type="molecule type" value="Genomic_DNA"/>
</dbReference>
<sequence length="173" mass="19270">MNPLQRVARNPTAYRWLVLNGHRIAERLEAVLRFASNGRLGVLDLLGIPNVQITTSGRKTGLARTATVQYVPAADGMLVVGSNWGRERHPSWSANLKACERVIIRRRGDRIVAKVRLLTGTEREEAWATALAHWPNFRIAQARAGGRRFRVFLLTPIDPGQTRVAREQASSAS</sequence>
<dbReference type="PANTHER" id="PTHR39428">
    <property type="entry name" value="F420H(2)-DEPENDENT QUINONE REDUCTASE RV1261C"/>
    <property type="match status" value="1"/>
</dbReference>
<dbReference type="GO" id="GO:0016491">
    <property type="term" value="F:oxidoreductase activity"/>
    <property type="evidence" value="ECO:0007669"/>
    <property type="project" value="UniProtKB-KW"/>
</dbReference>
<gene>
    <name evidence="4" type="ORF">AWC23_18120</name>
</gene>
<reference evidence="4 5" key="1">
    <citation type="submission" date="2016-01" db="EMBL/GenBank/DDBJ databases">
        <title>The new phylogeny of the genus Mycobacterium.</title>
        <authorList>
            <person name="Tarcisio F."/>
            <person name="Conor M."/>
            <person name="Antonella G."/>
            <person name="Elisabetta G."/>
            <person name="Giulia F.S."/>
            <person name="Sara T."/>
            <person name="Anna F."/>
            <person name="Clotilde B."/>
            <person name="Roberto B."/>
            <person name="Veronica D.S."/>
            <person name="Fabio R."/>
            <person name="Monica P."/>
            <person name="Olivier J."/>
            <person name="Enrico T."/>
            <person name="Nicola S."/>
        </authorList>
    </citation>
    <scope>NUCLEOTIDE SEQUENCE [LARGE SCALE GENOMIC DNA]</scope>
    <source>
        <strain evidence="4 5">DSM 44616</strain>
    </source>
</reference>
<evidence type="ECO:0000256" key="3">
    <source>
        <dbReference type="ARBA" id="ARBA00049106"/>
    </source>
</evidence>
<dbReference type="Pfam" id="PF04075">
    <property type="entry name" value="F420H2_quin_red"/>
    <property type="match status" value="1"/>
</dbReference>
<evidence type="ECO:0000256" key="2">
    <source>
        <dbReference type="ARBA" id="ARBA00023002"/>
    </source>
</evidence>
<keyword evidence="2" id="KW-0560">Oxidoreductase</keyword>
<comment type="caution">
    <text evidence="4">The sequence shown here is derived from an EMBL/GenBank/DDBJ whole genome shotgun (WGS) entry which is preliminary data.</text>
</comment>
<dbReference type="PANTHER" id="PTHR39428:SF1">
    <property type="entry name" value="F420H(2)-DEPENDENT QUINONE REDUCTASE RV1261C"/>
    <property type="match status" value="1"/>
</dbReference>
<dbReference type="AlphaFoldDB" id="A0AAJ3NMY2"/>
<evidence type="ECO:0000256" key="1">
    <source>
        <dbReference type="ARBA" id="ARBA00008710"/>
    </source>
</evidence>
<dbReference type="GO" id="GO:0005886">
    <property type="term" value="C:plasma membrane"/>
    <property type="evidence" value="ECO:0007669"/>
    <property type="project" value="TreeGrafter"/>
</dbReference>
<evidence type="ECO:0000313" key="5">
    <source>
        <dbReference type="Proteomes" id="UP000193387"/>
    </source>
</evidence>
<dbReference type="NCBIfam" id="TIGR00026">
    <property type="entry name" value="hi_GC_TIGR00026"/>
    <property type="match status" value="1"/>
</dbReference>
<dbReference type="InterPro" id="IPR012349">
    <property type="entry name" value="Split_barrel_FMN-bd"/>
</dbReference>
<organism evidence="4 5">
    <name type="scientific">Mycobacterium saskatchewanense</name>
    <dbReference type="NCBI Taxonomy" id="220927"/>
    <lineage>
        <taxon>Bacteria</taxon>
        <taxon>Bacillati</taxon>
        <taxon>Actinomycetota</taxon>
        <taxon>Actinomycetes</taxon>
        <taxon>Mycobacteriales</taxon>
        <taxon>Mycobacteriaceae</taxon>
        <taxon>Mycobacterium</taxon>
        <taxon>Mycobacterium simiae complex</taxon>
    </lineage>
</organism>
<comment type="catalytic activity">
    <reaction evidence="3">
        <text>oxidized coenzyme F420-(gamma-L-Glu)(n) + a quinol + H(+) = reduced coenzyme F420-(gamma-L-Glu)(n) + a quinone</text>
        <dbReference type="Rhea" id="RHEA:39663"/>
        <dbReference type="Rhea" id="RHEA-COMP:12939"/>
        <dbReference type="Rhea" id="RHEA-COMP:14378"/>
        <dbReference type="ChEBI" id="CHEBI:15378"/>
        <dbReference type="ChEBI" id="CHEBI:24646"/>
        <dbReference type="ChEBI" id="CHEBI:132124"/>
        <dbReference type="ChEBI" id="CHEBI:133980"/>
        <dbReference type="ChEBI" id="CHEBI:139511"/>
    </reaction>
</comment>
<dbReference type="Proteomes" id="UP000193387">
    <property type="component" value="Unassembled WGS sequence"/>
</dbReference>
<evidence type="ECO:0000313" key="4">
    <source>
        <dbReference type="EMBL" id="ORW70104.1"/>
    </source>
</evidence>
<protein>
    <submittedName>
        <fullName evidence="4">Nitroreductase</fullName>
    </submittedName>
</protein>
<dbReference type="RefSeq" id="WP_085256770.1">
    <property type="nucleotide sequence ID" value="NZ_AP022573.1"/>
</dbReference>
<dbReference type="Gene3D" id="2.30.110.10">
    <property type="entry name" value="Electron Transport, Fmn-binding Protein, Chain A"/>
    <property type="match status" value="1"/>
</dbReference>